<name>A0ABT7EPM6_9GAMM</name>
<accession>A0ABT7EPM6</accession>
<protein>
    <submittedName>
        <fullName evidence="1">Uncharacterized protein</fullName>
    </submittedName>
</protein>
<keyword evidence="2" id="KW-1185">Reference proteome</keyword>
<evidence type="ECO:0000313" key="2">
    <source>
        <dbReference type="Proteomes" id="UP001231915"/>
    </source>
</evidence>
<evidence type="ECO:0000313" key="1">
    <source>
        <dbReference type="EMBL" id="MDK2596978.1"/>
    </source>
</evidence>
<gene>
    <name evidence="1" type="ORF">QNM18_18150</name>
</gene>
<dbReference type="RefSeq" id="WP_211008342.1">
    <property type="nucleotide sequence ID" value="NZ_JASJUT010000008.1"/>
</dbReference>
<comment type="caution">
    <text evidence="1">The sequence shown here is derived from an EMBL/GenBank/DDBJ whole genome shotgun (WGS) entry which is preliminary data.</text>
</comment>
<sequence length="94" mass="10360">MSDNLETFKSHAVPLGKLLLQSFPNGATPTFSNVHPDANAPTEQQENALKEVVHFFVNEKLARQSTVQITQIVLTKAGLKFLGQELEALDLNDN</sequence>
<reference evidence="1 2" key="1">
    <citation type="submission" date="2023-05" db="EMBL/GenBank/DDBJ databases">
        <title>Pseudoalteromonas ardens sp. nov., Pseudoalteromonas obscura sp. nov., and Pseudoalteromonas umbrosa sp. nov., isolated from the coral Montipora capitata.</title>
        <authorList>
            <person name="Thomas E.M."/>
            <person name="Smith E.M."/>
            <person name="Papke E."/>
            <person name="Shlafstein M.D."/>
            <person name="Oline D.K."/>
            <person name="Videau P."/>
            <person name="Saw J.H."/>
            <person name="Strangman W.K."/>
            <person name="Ushijima B."/>
        </authorList>
    </citation>
    <scope>NUCLEOTIDE SEQUENCE [LARGE SCALE GENOMIC DNA]</scope>
    <source>
        <strain evidence="1 2">P94</strain>
    </source>
</reference>
<dbReference type="EMBL" id="JASJUT010000008">
    <property type="protein sequence ID" value="MDK2596978.1"/>
    <property type="molecule type" value="Genomic_DNA"/>
</dbReference>
<organism evidence="1 2">
    <name type="scientific">Pseudoalteromonas obscura</name>
    <dbReference type="NCBI Taxonomy" id="3048491"/>
    <lineage>
        <taxon>Bacteria</taxon>
        <taxon>Pseudomonadati</taxon>
        <taxon>Pseudomonadota</taxon>
        <taxon>Gammaproteobacteria</taxon>
        <taxon>Alteromonadales</taxon>
        <taxon>Pseudoalteromonadaceae</taxon>
        <taxon>Pseudoalteromonas</taxon>
    </lineage>
</organism>
<dbReference type="Proteomes" id="UP001231915">
    <property type="component" value="Unassembled WGS sequence"/>
</dbReference>
<proteinExistence type="predicted"/>